<reference evidence="2" key="1">
    <citation type="submission" date="2018-05" db="EMBL/GenBank/DDBJ databases">
        <title>Draft genome of Mucuna pruriens seed.</title>
        <authorList>
            <person name="Nnadi N.E."/>
            <person name="Vos R."/>
            <person name="Hasami M.H."/>
            <person name="Devisetty U.K."/>
            <person name="Aguiy J.C."/>
        </authorList>
    </citation>
    <scope>NUCLEOTIDE SEQUENCE [LARGE SCALE GENOMIC DNA]</scope>
    <source>
        <strain evidence="2">JCA_2017</strain>
    </source>
</reference>
<dbReference type="AlphaFoldDB" id="A0A371F2Z3"/>
<dbReference type="Proteomes" id="UP000257109">
    <property type="component" value="Unassembled WGS sequence"/>
</dbReference>
<dbReference type="EMBL" id="QJKJ01010808">
    <property type="protein sequence ID" value="RDX72670.1"/>
    <property type="molecule type" value="Genomic_DNA"/>
</dbReference>
<keyword evidence="3" id="KW-1185">Reference proteome</keyword>
<feature type="region of interest" description="Disordered" evidence="1">
    <location>
        <begin position="90"/>
        <end position="117"/>
    </location>
</feature>
<accession>A0A371F2Z3</accession>
<proteinExistence type="predicted"/>
<name>A0A371F2Z3_MUCPR</name>
<organism evidence="2 3">
    <name type="scientific">Mucuna pruriens</name>
    <name type="common">Velvet bean</name>
    <name type="synonym">Dolichos pruriens</name>
    <dbReference type="NCBI Taxonomy" id="157652"/>
    <lineage>
        <taxon>Eukaryota</taxon>
        <taxon>Viridiplantae</taxon>
        <taxon>Streptophyta</taxon>
        <taxon>Embryophyta</taxon>
        <taxon>Tracheophyta</taxon>
        <taxon>Spermatophyta</taxon>
        <taxon>Magnoliopsida</taxon>
        <taxon>eudicotyledons</taxon>
        <taxon>Gunneridae</taxon>
        <taxon>Pentapetalae</taxon>
        <taxon>rosids</taxon>
        <taxon>fabids</taxon>
        <taxon>Fabales</taxon>
        <taxon>Fabaceae</taxon>
        <taxon>Papilionoideae</taxon>
        <taxon>50 kb inversion clade</taxon>
        <taxon>NPAAA clade</taxon>
        <taxon>indigoferoid/millettioid clade</taxon>
        <taxon>Phaseoleae</taxon>
        <taxon>Mucuna</taxon>
    </lineage>
</organism>
<evidence type="ECO:0000313" key="3">
    <source>
        <dbReference type="Proteomes" id="UP000257109"/>
    </source>
</evidence>
<evidence type="ECO:0000313" key="2">
    <source>
        <dbReference type="EMBL" id="RDX72670.1"/>
    </source>
</evidence>
<evidence type="ECO:0000256" key="1">
    <source>
        <dbReference type="SAM" id="MobiDB-lite"/>
    </source>
</evidence>
<protein>
    <submittedName>
        <fullName evidence="2">Uncharacterized protein</fullName>
    </submittedName>
</protein>
<comment type="caution">
    <text evidence="2">The sequence shown here is derived from an EMBL/GenBank/DDBJ whole genome shotgun (WGS) entry which is preliminary data.</text>
</comment>
<sequence>MDRSMIDAASGGALMEKTPIAARHLISNMASNTQQFRIIGASPSQVSISIDNLRLENQLIELTSLVRQLVVGSSIDPLYELDPEIELTLRSSDNNNSTTNSSDSVEYSSTNIFAEPR</sequence>
<dbReference type="OrthoDB" id="999762at2759"/>
<feature type="compositionally biased region" description="Low complexity" evidence="1">
    <location>
        <begin position="91"/>
        <end position="104"/>
    </location>
</feature>
<feature type="non-terminal residue" evidence="2">
    <location>
        <position position="1"/>
    </location>
</feature>
<feature type="compositionally biased region" description="Polar residues" evidence="1">
    <location>
        <begin position="105"/>
        <end position="117"/>
    </location>
</feature>
<gene>
    <name evidence="2" type="ORF">CR513_47806</name>
</gene>